<evidence type="ECO:0000256" key="5">
    <source>
        <dbReference type="ARBA" id="ARBA00022777"/>
    </source>
</evidence>
<dbReference type="InterPro" id="IPR000014">
    <property type="entry name" value="PAS"/>
</dbReference>
<keyword evidence="5" id="KW-0418">Kinase</keyword>
<proteinExistence type="predicted"/>
<evidence type="ECO:0000259" key="8">
    <source>
        <dbReference type="PROSITE" id="PS50110"/>
    </source>
</evidence>
<dbReference type="PROSITE" id="PS50110">
    <property type="entry name" value="RESPONSE_REGULATORY"/>
    <property type="match status" value="1"/>
</dbReference>
<dbReference type="RefSeq" id="WP_190923477.1">
    <property type="nucleotide sequence ID" value="NZ_JACXAC010000003.1"/>
</dbReference>
<organism evidence="11 12">
    <name type="scientific">Hymenobacter armeniacus</name>
    <dbReference type="NCBI Taxonomy" id="2771358"/>
    <lineage>
        <taxon>Bacteria</taxon>
        <taxon>Pseudomonadati</taxon>
        <taxon>Bacteroidota</taxon>
        <taxon>Cytophagia</taxon>
        <taxon>Cytophagales</taxon>
        <taxon>Hymenobacteraceae</taxon>
        <taxon>Hymenobacter</taxon>
    </lineage>
</organism>
<dbReference type="Pfam" id="PF13188">
    <property type="entry name" value="PAS_8"/>
    <property type="match status" value="1"/>
</dbReference>
<dbReference type="Pfam" id="PF00072">
    <property type="entry name" value="Response_reg"/>
    <property type="match status" value="1"/>
</dbReference>
<dbReference type="SMART" id="SM00387">
    <property type="entry name" value="HATPase_c"/>
    <property type="match status" value="1"/>
</dbReference>
<dbReference type="PANTHER" id="PTHR43047">
    <property type="entry name" value="TWO-COMPONENT HISTIDINE PROTEIN KINASE"/>
    <property type="match status" value="1"/>
</dbReference>
<dbReference type="PROSITE" id="PS50109">
    <property type="entry name" value="HIS_KIN"/>
    <property type="match status" value="1"/>
</dbReference>
<dbReference type="InterPro" id="IPR011006">
    <property type="entry name" value="CheY-like_superfamily"/>
</dbReference>
<keyword evidence="4" id="KW-0808">Transferase</keyword>
<dbReference type="SUPFAM" id="SSF55874">
    <property type="entry name" value="ATPase domain of HSP90 chaperone/DNA topoisomerase II/histidine kinase"/>
    <property type="match status" value="1"/>
</dbReference>
<dbReference type="InterPro" id="IPR003594">
    <property type="entry name" value="HATPase_dom"/>
</dbReference>
<feature type="domain" description="Response regulatory" evidence="8">
    <location>
        <begin position="643"/>
        <end position="761"/>
    </location>
</feature>
<evidence type="ECO:0000256" key="2">
    <source>
        <dbReference type="ARBA" id="ARBA00012438"/>
    </source>
</evidence>
<sequence length="888" mass="97009">MFESTTDSLALEVRTDARPPDLALPAALLDHNPHPVLCFDAGGRLRYANPAARRIRQAFRGSSPTALWQALSDAAEWLRTQPANQPAVLEANGQCWQVSSASAADQELTFFYLVDVTAWRATEQQLRHQQDFRQLMLDTSSTLFTVYDTADRPVFYNRAVRELMQHLQVYSGPAHHDPATPAYAERRRRTEINEQVRQTNGEVREEMTLTLDSGERRWYQTVRCPLHNPDGTVFVLGVTTDITDLKRHEQVLALREKQYHDLLRHTQTLICTHDLTGRLLTVNPALAALLQRPEAELVGQPLGRFLQPEQQGALSRYLARVGSAGSATGVLRVGTAPEKVRYLLFHNTLVQEPDQPAYVIGHSHDITARIEAEREARRSRQQAAASARAREVFLASISHEVRTPIHGMLGLAAQLGKTALTERQRYLLSSICQAGAHLTGLLNDVLDLSRLNSGAIELEAVPFVLGDSVDAVLRPLAAQAREKGLRFQGATAGRPFPRRWVLGDPLRLNQILLNLVSNAVKFTDRGSIRVSCRVLAESSTALRVRFRVADTGIGIAPEMLASVFDDFTQAHAATGRHYGGAGLGLSISRRLARQMGGTLGVTSQPGRGSCFTLELALPKAPAGARPAPAAEQPSLPARLAGLRVLLADDNEMNREVTRLTLADWGIRPTEAASGAEALRLLAAQDFDVALLDIQMPDLSGLEVVRRLRALPHPARAHTPVIAFTAATLPRPDDYYRRQGIIGRLAKPFSEAELCQQLLAVPRPARPYSLAGLQSFAKGDHALVDKVVASFLNNAPAALAKLSAAAAEGDWRTAAQQVHYLHFNLKTLDVGGLESCTTTLLAPIHGRGRGPAAVDPAVFRAAAQEFVATVEDVVQALRRDADAHVTGSE</sequence>
<dbReference type="SUPFAM" id="SSF55785">
    <property type="entry name" value="PYP-like sensor domain (PAS domain)"/>
    <property type="match status" value="2"/>
</dbReference>
<evidence type="ECO:0000256" key="4">
    <source>
        <dbReference type="ARBA" id="ARBA00022679"/>
    </source>
</evidence>
<dbReference type="SUPFAM" id="SSF47384">
    <property type="entry name" value="Homodimeric domain of signal transducing histidine kinase"/>
    <property type="match status" value="1"/>
</dbReference>
<dbReference type="PRINTS" id="PR00344">
    <property type="entry name" value="BCTRLSENSOR"/>
</dbReference>
<dbReference type="PROSITE" id="PS50112">
    <property type="entry name" value="PAS"/>
    <property type="match status" value="1"/>
</dbReference>
<dbReference type="SUPFAM" id="SSF47226">
    <property type="entry name" value="Histidine-containing phosphotransfer domain, HPT domain"/>
    <property type="match status" value="1"/>
</dbReference>
<dbReference type="Pfam" id="PF02518">
    <property type="entry name" value="HATPase_c"/>
    <property type="match status" value="1"/>
</dbReference>
<feature type="domain" description="PAC" evidence="10">
    <location>
        <begin position="203"/>
        <end position="254"/>
    </location>
</feature>
<dbReference type="InterPro" id="IPR004358">
    <property type="entry name" value="Sig_transdc_His_kin-like_C"/>
</dbReference>
<dbReference type="InterPro" id="IPR036890">
    <property type="entry name" value="HATPase_C_sf"/>
</dbReference>
<dbReference type="SMART" id="SM00388">
    <property type="entry name" value="HisKA"/>
    <property type="match status" value="1"/>
</dbReference>
<dbReference type="InterPro" id="IPR036641">
    <property type="entry name" value="HPT_dom_sf"/>
</dbReference>
<evidence type="ECO:0000256" key="6">
    <source>
        <dbReference type="PROSITE-ProRule" id="PRU00169"/>
    </source>
</evidence>
<dbReference type="EC" id="2.7.13.3" evidence="2"/>
<dbReference type="Gene3D" id="1.20.120.160">
    <property type="entry name" value="HPT domain"/>
    <property type="match status" value="1"/>
</dbReference>
<accession>A0ABR8JTD7</accession>
<dbReference type="InterPro" id="IPR035965">
    <property type="entry name" value="PAS-like_dom_sf"/>
</dbReference>
<dbReference type="CDD" id="cd16922">
    <property type="entry name" value="HATPase_EvgS-ArcB-TorS-like"/>
    <property type="match status" value="1"/>
</dbReference>
<name>A0ABR8JTD7_9BACT</name>
<dbReference type="Pfam" id="PF00512">
    <property type="entry name" value="HisKA"/>
    <property type="match status" value="1"/>
</dbReference>
<dbReference type="PANTHER" id="PTHR43047:SF64">
    <property type="entry name" value="HISTIDINE KINASE CONTAINING CHEY-HOMOLOGOUS RECEIVER DOMAIN AND PAS DOMAIN-RELATED"/>
    <property type="match status" value="1"/>
</dbReference>
<dbReference type="SMART" id="SM00091">
    <property type="entry name" value="PAS"/>
    <property type="match status" value="2"/>
</dbReference>
<dbReference type="CDD" id="cd00082">
    <property type="entry name" value="HisKA"/>
    <property type="match status" value="1"/>
</dbReference>
<dbReference type="NCBIfam" id="TIGR00229">
    <property type="entry name" value="sensory_box"/>
    <property type="match status" value="1"/>
</dbReference>
<protein>
    <recommendedName>
        <fullName evidence="2">histidine kinase</fullName>
        <ecNumber evidence="2">2.7.13.3</ecNumber>
    </recommendedName>
</protein>
<dbReference type="CDD" id="cd00130">
    <property type="entry name" value="PAS"/>
    <property type="match status" value="1"/>
</dbReference>
<dbReference type="Gene3D" id="3.30.565.10">
    <property type="entry name" value="Histidine kinase-like ATPase, C-terminal domain"/>
    <property type="match status" value="1"/>
</dbReference>
<keyword evidence="12" id="KW-1185">Reference proteome</keyword>
<dbReference type="InterPro" id="IPR003661">
    <property type="entry name" value="HisK_dim/P_dom"/>
</dbReference>
<dbReference type="EMBL" id="JACXAC010000003">
    <property type="protein sequence ID" value="MBD2722188.1"/>
    <property type="molecule type" value="Genomic_DNA"/>
</dbReference>
<dbReference type="SUPFAM" id="SSF52172">
    <property type="entry name" value="CheY-like"/>
    <property type="match status" value="1"/>
</dbReference>
<dbReference type="SMART" id="SM00448">
    <property type="entry name" value="REC"/>
    <property type="match status" value="1"/>
</dbReference>
<dbReference type="Gene3D" id="3.40.50.2300">
    <property type="match status" value="1"/>
</dbReference>
<dbReference type="PROSITE" id="PS50113">
    <property type="entry name" value="PAC"/>
    <property type="match status" value="1"/>
</dbReference>
<feature type="domain" description="PAS" evidence="9">
    <location>
        <begin position="255"/>
        <end position="325"/>
    </location>
</feature>
<reference evidence="11 12" key="1">
    <citation type="submission" date="2020-09" db="EMBL/GenBank/DDBJ databases">
        <authorList>
            <person name="Kim M.K."/>
        </authorList>
    </citation>
    <scope>NUCLEOTIDE SEQUENCE [LARGE SCALE GENOMIC DNA]</scope>
    <source>
        <strain evidence="11 12">BT189</strain>
    </source>
</reference>
<evidence type="ECO:0000256" key="3">
    <source>
        <dbReference type="ARBA" id="ARBA00022553"/>
    </source>
</evidence>
<keyword evidence="3 6" id="KW-0597">Phosphoprotein</keyword>
<gene>
    <name evidence="11" type="ORF">IC234_08615</name>
</gene>
<evidence type="ECO:0000313" key="11">
    <source>
        <dbReference type="EMBL" id="MBD2722188.1"/>
    </source>
</evidence>
<dbReference type="CDD" id="cd17546">
    <property type="entry name" value="REC_hyHK_CKI1_RcsC-like"/>
    <property type="match status" value="1"/>
</dbReference>
<feature type="domain" description="Histidine kinase" evidence="7">
    <location>
        <begin position="396"/>
        <end position="619"/>
    </location>
</feature>
<evidence type="ECO:0000259" key="9">
    <source>
        <dbReference type="PROSITE" id="PS50112"/>
    </source>
</evidence>
<dbReference type="Pfam" id="PF08448">
    <property type="entry name" value="PAS_4"/>
    <property type="match status" value="2"/>
</dbReference>
<comment type="catalytic activity">
    <reaction evidence="1">
        <text>ATP + protein L-histidine = ADP + protein N-phospho-L-histidine.</text>
        <dbReference type="EC" id="2.7.13.3"/>
    </reaction>
</comment>
<dbReference type="InterPro" id="IPR036097">
    <property type="entry name" value="HisK_dim/P_sf"/>
</dbReference>
<dbReference type="Gene3D" id="3.30.450.20">
    <property type="entry name" value="PAS domain"/>
    <property type="match status" value="2"/>
</dbReference>
<dbReference type="Gene3D" id="1.10.287.130">
    <property type="match status" value="1"/>
</dbReference>
<dbReference type="InterPro" id="IPR013656">
    <property type="entry name" value="PAS_4"/>
</dbReference>
<evidence type="ECO:0000259" key="7">
    <source>
        <dbReference type="PROSITE" id="PS50109"/>
    </source>
</evidence>
<evidence type="ECO:0000313" key="12">
    <source>
        <dbReference type="Proteomes" id="UP000606003"/>
    </source>
</evidence>
<dbReference type="Proteomes" id="UP000606003">
    <property type="component" value="Unassembled WGS sequence"/>
</dbReference>
<dbReference type="InterPro" id="IPR005467">
    <property type="entry name" value="His_kinase_dom"/>
</dbReference>
<evidence type="ECO:0000256" key="1">
    <source>
        <dbReference type="ARBA" id="ARBA00000085"/>
    </source>
</evidence>
<feature type="modified residue" description="4-aspartylphosphate" evidence="6">
    <location>
        <position position="692"/>
    </location>
</feature>
<dbReference type="InterPro" id="IPR001789">
    <property type="entry name" value="Sig_transdc_resp-reg_receiver"/>
</dbReference>
<dbReference type="InterPro" id="IPR000700">
    <property type="entry name" value="PAS-assoc_C"/>
</dbReference>
<evidence type="ECO:0000259" key="10">
    <source>
        <dbReference type="PROSITE" id="PS50113"/>
    </source>
</evidence>
<comment type="caution">
    <text evidence="11">The sequence shown here is derived from an EMBL/GenBank/DDBJ whole genome shotgun (WGS) entry which is preliminary data.</text>
</comment>